<dbReference type="InterPro" id="IPR016130">
    <property type="entry name" value="Tyr_Pase_AS"/>
</dbReference>
<dbReference type="PANTHER" id="PTHR31126">
    <property type="entry name" value="TYROSINE-PROTEIN PHOSPHATASE"/>
    <property type="match status" value="1"/>
</dbReference>
<evidence type="ECO:0000313" key="2">
    <source>
        <dbReference type="EMBL" id="KZS98080.1"/>
    </source>
</evidence>
<sequence>MSASNSKTSPALPPPFVVVDGVSNIRDLGGYPLPHGNVSKKHVAFRSAEVSSITEKGKEQLRRLGVSVVYDLRSDLELAKFNAPLPDIPGVEVTRVPVFKSEDYSPDSLAKRYALYASGKIESFMQLYTQILDNAGPAYSTILRRIRDKPNEAVLFHCTAGKDRTGIPRLIEIKLAGASDQDIAKDYELTQIGRAAVREQIMARIANEPAVMNNREGALNMLSSKYEVMIALLKLLKETRGGAEGYCRSIGLTDEDIQIIRTNMTTKARL</sequence>
<dbReference type="Proteomes" id="UP000076722">
    <property type="component" value="Unassembled WGS sequence"/>
</dbReference>
<dbReference type="PROSITE" id="PS00383">
    <property type="entry name" value="TYR_PHOSPHATASE_1"/>
    <property type="match status" value="1"/>
</dbReference>
<dbReference type="InterPro" id="IPR000387">
    <property type="entry name" value="Tyr_Pase_dom"/>
</dbReference>
<organism evidence="2 3">
    <name type="scientific">Sistotremastrum niveocremeum HHB9708</name>
    <dbReference type="NCBI Taxonomy" id="1314777"/>
    <lineage>
        <taxon>Eukaryota</taxon>
        <taxon>Fungi</taxon>
        <taxon>Dikarya</taxon>
        <taxon>Basidiomycota</taxon>
        <taxon>Agaricomycotina</taxon>
        <taxon>Agaricomycetes</taxon>
        <taxon>Sistotremastrales</taxon>
        <taxon>Sistotremastraceae</taxon>
        <taxon>Sertulicium</taxon>
        <taxon>Sertulicium niveocremeum</taxon>
    </lineage>
</organism>
<dbReference type="AlphaFoldDB" id="A0A164ZUC1"/>
<reference evidence="2 3" key="1">
    <citation type="journal article" date="2016" name="Mol. Biol. Evol.">
        <title>Comparative Genomics of Early-Diverging Mushroom-Forming Fungi Provides Insights into the Origins of Lignocellulose Decay Capabilities.</title>
        <authorList>
            <person name="Nagy L.G."/>
            <person name="Riley R."/>
            <person name="Tritt A."/>
            <person name="Adam C."/>
            <person name="Daum C."/>
            <person name="Floudas D."/>
            <person name="Sun H."/>
            <person name="Yadav J.S."/>
            <person name="Pangilinan J."/>
            <person name="Larsson K.H."/>
            <person name="Matsuura K."/>
            <person name="Barry K."/>
            <person name="Labutti K."/>
            <person name="Kuo R."/>
            <person name="Ohm R.A."/>
            <person name="Bhattacharya S.S."/>
            <person name="Shirouzu T."/>
            <person name="Yoshinaga Y."/>
            <person name="Martin F.M."/>
            <person name="Grigoriev I.V."/>
            <person name="Hibbett D.S."/>
        </authorList>
    </citation>
    <scope>NUCLEOTIDE SEQUENCE [LARGE SCALE GENOMIC DNA]</scope>
    <source>
        <strain evidence="2 3">HHB9708</strain>
    </source>
</reference>
<dbReference type="InterPro" id="IPR029021">
    <property type="entry name" value="Prot-tyrosine_phosphatase-like"/>
</dbReference>
<dbReference type="OrthoDB" id="449382at2759"/>
<feature type="domain" description="Tyrosine specific protein phosphatases" evidence="1">
    <location>
        <begin position="122"/>
        <end position="202"/>
    </location>
</feature>
<name>A0A164ZUC1_9AGAM</name>
<dbReference type="PANTHER" id="PTHR31126:SF1">
    <property type="entry name" value="TYROSINE SPECIFIC PROTEIN PHOSPHATASES DOMAIN-CONTAINING PROTEIN"/>
    <property type="match status" value="1"/>
</dbReference>
<dbReference type="GO" id="GO:0004721">
    <property type="term" value="F:phosphoprotein phosphatase activity"/>
    <property type="evidence" value="ECO:0007669"/>
    <property type="project" value="InterPro"/>
</dbReference>
<evidence type="ECO:0000259" key="1">
    <source>
        <dbReference type="PROSITE" id="PS50056"/>
    </source>
</evidence>
<gene>
    <name evidence="2" type="ORF">SISNIDRAFT_405956</name>
</gene>
<accession>A0A164ZUC1</accession>
<evidence type="ECO:0000313" key="3">
    <source>
        <dbReference type="Proteomes" id="UP000076722"/>
    </source>
</evidence>
<dbReference type="SUPFAM" id="SSF52799">
    <property type="entry name" value="(Phosphotyrosine protein) phosphatases II"/>
    <property type="match status" value="1"/>
</dbReference>
<dbReference type="Pfam" id="PF13350">
    <property type="entry name" value="Y_phosphatase3"/>
    <property type="match status" value="1"/>
</dbReference>
<keyword evidence="3" id="KW-1185">Reference proteome</keyword>
<dbReference type="STRING" id="1314777.A0A164ZUC1"/>
<protein>
    <recommendedName>
        <fullName evidence="1">Tyrosine specific protein phosphatases domain-containing protein</fullName>
    </recommendedName>
</protein>
<dbReference type="EMBL" id="KV419396">
    <property type="protein sequence ID" value="KZS98080.1"/>
    <property type="molecule type" value="Genomic_DNA"/>
</dbReference>
<dbReference type="PROSITE" id="PS50056">
    <property type="entry name" value="TYR_PHOSPHATASE_2"/>
    <property type="match status" value="1"/>
</dbReference>
<proteinExistence type="predicted"/>
<dbReference type="Gene3D" id="3.90.190.10">
    <property type="entry name" value="Protein tyrosine phosphatase superfamily"/>
    <property type="match status" value="1"/>
</dbReference>
<dbReference type="InterPro" id="IPR026893">
    <property type="entry name" value="Tyr/Ser_Pase_IphP-type"/>
</dbReference>